<comment type="subcellular location">
    <subcellularLocation>
        <location evidence="1">Cell membrane</location>
        <topology evidence="1">Peripheral membrane protein</topology>
    </subcellularLocation>
</comment>
<evidence type="ECO:0000313" key="9">
    <source>
        <dbReference type="Proteomes" id="UP000308037"/>
    </source>
</evidence>
<dbReference type="GO" id="GO:0015833">
    <property type="term" value="P:peptide transport"/>
    <property type="evidence" value="ECO:0007669"/>
    <property type="project" value="InterPro"/>
</dbReference>
<evidence type="ECO:0000256" key="3">
    <source>
        <dbReference type="ARBA" id="ARBA00022475"/>
    </source>
</evidence>
<dbReference type="PROSITE" id="PS50893">
    <property type="entry name" value="ABC_TRANSPORTER_2"/>
    <property type="match status" value="1"/>
</dbReference>
<dbReference type="InterPro" id="IPR017871">
    <property type="entry name" value="ABC_transporter-like_CS"/>
</dbReference>
<name>A0A4U5J7X8_9EURY</name>
<evidence type="ECO:0000256" key="1">
    <source>
        <dbReference type="ARBA" id="ARBA00004202"/>
    </source>
</evidence>
<dbReference type="InterPro" id="IPR027417">
    <property type="entry name" value="P-loop_NTPase"/>
</dbReference>
<dbReference type="NCBIfam" id="TIGR01727">
    <property type="entry name" value="oligo_HPY"/>
    <property type="match status" value="1"/>
</dbReference>
<protein>
    <submittedName>
        <fullName evidence="8">ABC transporter ATP-binding protein</fullName>
    </submittedName>
</protein>
<feature type="domain" description="ABC transporter" evidence="7">
    <location>
        <begin position="10"/>
        <end position="259"/>
    </location>
</feature>
<dbReference type="Pfam" id="PF08352">
    <property type="entry name" value="oligo_HPY"/>
    <property type="match status" value="1"/>
</dbReference>
<dbReference type="GO" id="GO:0016887">
    <property type="term" value="F:ATP hydrolysis activity"/>
    <property type="evidence" value="ECO:0007669"/>
    <property type="project" value="InterPro"/>
</dbReference>
<dbReference type="Gene3D" id="3.40.50.300">
    <property type="entry name" value="P-loop containing nucleotide triphosphate hydrolases"/>
    <property type="match status" value="1"/>
</dbReference>
<gene>
    <name evidence="8" type="ORF">DM868_12550</name>
</gene>
<dbReference type="InterPro" id="IPR050388">
    <property type="entry name" value="ABC_Ni/Peptide_Import"/>
</dbReference>
<dbReference type="CDD" id="cd03257">
    <property type="entry name" value="ABC_NikE_OppD_transporters"/>
    <property type="match status" value="1"/>
</dbReference>
<dbReference type="Proteomes" id="UP000308037">
    <property type="component" value="Unassembled WGS sequence"/>
</dbReference>
<dbReference type="AlphaFoldDB" id="A0A4U5J7X8"/>
<dbReference type="EMBL" id="QKNX01000005">
    <property type="protein sequence ID" value="TKR25162.1"/>
    <property type="molecule type" value="Genomic_DNA"/>
</dbReference>
<keyword evidence="2" id="KW-0813">Transport</keyword>
<dbReference type="PANTHER" id="PTHR43297:SF2">
    <property type="entry name" value="DIPEPTIDE TRANSPORT ATP-BINDING PROTEIN DPPD"/>
    <property type="match status" value="1"/>
</dbReference>
<dbReference type="FunFam" id="3.40.50.300:FF:000016">
    <property type="entry name" value="Oligopeptide ABC transporter ATP-binding component"/>
    <property type="match status" value="1"/>
</dbReference>
<evidence type="ECO:0000313" key="8">
    <source>
        <dbReference type="EMBL" id="TKR25162.1"/>
    </source>
</evidence>
<dbReference type="InterPro" id="IPR003593">
    <property type="entry name" value="AAA+_ATPase"/>
</dbReference>
<evidence type="ECO:0000256" key="6">
    <source>
        <dbReference type="ARBA" id="ARBA00023136"/>
    </source>
</evidence>
<evidence type="ECO:0000256" key="4">
    <source>
        <dbReference type="ARBA" id="ARBA00022741"/>
    </source>
</evidence>
<keyword evidence="5 8" id="KW-0067">ATP-binding</keyword>
<dbReference type="InterPro" id="IPR013563">
    <property type="entry name" value="Oligopep_ABC_C"/>
</dbReference>
<keyword evidence="9" id="KW-1185">Reference proteome</keyword>
<dbReference type="GO" id="GO:0005886">
    <property type="term" value="C:plasma membrane"/>
    <property type="evidence" value="ECO:0007669"/>
    <property type="project" value="UniProtKB-SubCell"/>
</dbReference>
<keyword evidence="4" id="KW-0547">Nucleotide-binding</keyword>
<dbReference type="SUPFAM" id="SSF52540">
    <property type="entry name" value="P-loop containing nucleoside triphosphate hydrolases"/>
    <property type="match status" value="1"/>
</dbReference>
<dbReference type="InterPro" id="IPR003439">
    <property type="entry name" value="ABC_transporter-like_ATP-bd"/>
</dbReference>
<dbReference type="Pfam" id="PF00005">
    <property type="entry name" value="ABC_tran"/>
    <property type="match status" value="1"/>
</dbReference>
<comment type="caution">
    <text evidence="8">The sequence shown here is derived from an EMBL/GenBank/DDBJ whole genome shotgun (WGS) entry which is preliminary data.</text>
</comment>
<keyword evidence="6" id="KW-0472">Membrane</keyword>
<dbReference type="SMART" id="SM00382">
    <property type="entry name" value="AAA"/>
    <property type="match status" value="1"/>
</dbReference>
<keyword evidence="3" id="KW-1003">Cell membrane</keyword>
<organism evidence="8 9">
    <name type="scientific">Natronomonas salsuginis</name>
    <dbReference type="NCBI Taxonomy" id="2217661"/>
    <lineage>
        <taxon>Archaea</taxon>
        <taxon>Methanobacteriati</taxon>
        <taxon>Methanobacteriota</taxon>
        <taxon>Stenosarchaea group</taxon>
        <taxon>Halobacteria</taxon>
        <taxon>Halobacteriales</taxon>
        <taxon>Natronomonadaceae</taxon>
        <taxon>Natronomonas</taxon>
    </lineage>
</organism>
<proteinExistence type="predicted"/>
<accession>A0A4U5J7X8</accession>
<dbReference type="GO" id="GO:0005524">
    <property type="term" value="F:ATP binding"/>
    <property type="evidence" value="ECO:0007669"/>
    <property type="project" value="UniProtKB-KW"/>
</dbReference>
<dbReference type="PANTHER" id="PTHR43297">
    <property type="entry name" value="OLIGOPEPTIDE TRANSPORT ATP-BINDING PROTEIN APPD"/>
    <property type="match status" value="1"/>
</dbReference>
<reference evidence="8 9" key="1">
    <citation type="submission" date="2019-04" db="EMBL/GenBank/DDBJ databases">
        <title>Natronomonas sp. F20-122 a newhaloarchaeon isolated from a saline saltern of Isla Bacuta, Huelva, Spain.</title>
        <authorList>
            <person name="Duran-Viseras A."/>
            <person name="Sanchez-Porro C."/>
            <person name="Ventosa A."/>
        </authorList>
    </citation>
    <scope>NUCLEOTIDE SEQUENCE [LARGE SCALE GENOMIC DNA]</scope>
    <source>
        <strain evidence="8 9">F20-122</strain>
    </source>
</reference>
<sequence length="350" mass="39123">MSKQMSESVLEFEDVTIQYSTAKGALTAVSNVSFELGLNEYLGLVGESGCGKSTMAKAIIGALDSNGRVTSGKIRYKGKELQDMTEEEYNEEIRWKEIAWIPQNAMESLDPLQKISTQAVKIGKVHTDFPEDEILDRFRHLFDIVGLPESRITDYPHEFSGGMQQRAIIALALFLRPSLIIADEPTTALDVIMQDQVLKYLDGIKEESETSMVMITHDISLVFETCDKIALMHSGQVVESGGVREVYYEPRHPYTILLQRAFPDHRYPDQELSKIEGHPPETIGEVDYCSFADRCPWAIEECHAQEPPASPVNKQQNKDIAHNVSCVRMDEIRELADLESAAPRGGSGGK</sequence>
<dbReference type="PROSITE" id="PS00211">
    <property type="entry name" value="ABC_TRANSPORTER_1"/>
    <property type="match status" value="1"/>
</dbReference>
<evidence type="ECO:0000256" key="2">
    <source>
        <dbReference type="ARBA" id="ARBA00022448"/>
    </source>
</evidence>
<evidence type="ECO:0000259" key="7">
    <source>
        <dbReference type="PROSITE" id="PS50893"/>
    </source>
</evidence>
<evidence type="ECO:0000256" key="5">
    <source>
        <dbReference type="ARBA" id="ARBA00022840"/>
    </source>
</evidence>